<dbReference type="AlphaFoldDB" id="A0A166BWT7"/>
<dbReference type="InterPro" id="IPR011050">
    <property type="entry name" value="Pectin_lyase_fold/virulence"/>
</dbReference>
<dbReference type="SUPFAM" id="SSF51126">
    <property type="entry name" value="Pectin lyase-like"/>
    <property type="match status" value="2"/>
</dbReference>
<dbReference type="Pfam" id="PF13229">
    <property type="entry name" value="Beta_helix"/>
    <property type="match status" value="1"/>
</dbReference>
<dbReference type="PATRIC" id="fig|66851.6.peg.351"/>
<dbReference type="SMART" id="SM00710">
    <property type="entry name" value="PbH1"/>
    <property type="match status" value="14"/>
</dbReference>
<reference evidence="3" key="1">
    <citation type="journal article" date="2016" name="Genome Announc.">
        <title>Draft Genome Sequences of Methanobrevibacter curvatus DSM11111, Methanobrevibacter cuticularis DSM11139, Methanobrevibacter filiformis DSM11501, and Methanobrevibacter oralis DSM7256.</title>
        <authorList>
            <person name="Poehlein A."/>
            <person name="Seedorf H."/>
        </authorList>
    </citation>
    <scope>NUCLEOTIDE SEQUENCE [LARGE SCALE GENOMIC DNA]</scope>
    <source>
        <strain evidence="3">DSM 7256 / JCM 30027 / ZR</strain>
    </source>
</reference>
<dbReference type="RefSeq" id="WP_042693738.1">
    <property type="nucleotide sequence ID" value="NZ_CABMAB010000026.1"/>
</dbReference>
<dbReference type="EMBL" id="LWMU01000043">
    <property type="protein sequence ID" value="KZX13894.1"/>
    <property type="molecule type" value="Genomic_DNA"/>
</dbReference>
<feature type="domain" description="Right handed beta helix" evidence="1">
    <location>
        <begin position="178"/>
        <end position="358"/>
    </location>
</feature>
<dbReference type="Gene3D" id="2.160.20.10">
    <property type="entry name" value="Single-stranded right-handed beta-helix, Pectin lyase-like"/>
    <property type="match status" value="1"/>
</dbReference>
<comment type="caution">
    <text evidence="2">The sequence shown here is derived from an EMBL/GenBank/DDBJ whole genome shotgun (WGS) entry which is preliminary data.</text>
</comment>
<organism evidence="2 3">
    <name type="scientific">Methanobrevibacter oralis</name>
    <dbReference type="NCBI Taxonomy" id="66851"/>
    <lineage>
        <taxon>Archaea</taxon>
        <taxon>Methanobacteriati</taxon>
        <taxon>Methanobacteriota</taxon>
        <taxon>Methanomada group</taxon>
        <taxon>Methanobacteria</taxon>
        <taxon>Methanobacteriales</taxon>
        <taxon>Methanobacteriaceae</taxon>
        <taxon>Methanobrevibacter</taxon>
    </lineage>
</organism>
<gene>
    <name evidence="2" type="ORF">MBORA_02990</name>
</gene>
<dbReference type="Proteomes" id="UP000077428">
    <property type="component" value="Unassembled WGS sequence"/>
</dbReference>
<evidence type="ECO:0000313" key="2">
    <source>
        <dbReference type="EMBL" id="KZX13894.1"/>
    </source>
</evidence>
<dbReference type="InterPro" id="IPR006626">
    <property type="entry name" value="PbH1"/>
</dbReference>
<evidence type="ECO:0000259" key="1">
    <source>
        <dbReference type="Pfam" id="PF13229"/>
    </source>
</evidence>
<sequence length="1159" mass="125228">MKNSKLIYCLAFMLMFISIGGVSAIDDGDVAISDVGSSDDVLNDQTIAASEQSFENDALASGDRDNTAQTWVIDNDNYANYFVADNESEDDIAGTIRDDAPIKDGDILKLSNLEGKVFNINKSLTITSNSSADVLHNCMIKLYKGADNSIIYGLNITVDTDAKNYTGADNLPLWPILAIQVSNITIKDNYIRNNATNSHALGLGDVFHSTIYNNTLISGSHPFYLLGCDNLISHNYINAGTVPGVNGIPYVFYITRILGHSMATWYRNPQNGTISNNIIEYNTIDGSGSGWLVYGNGLSATSTSNNTFRYNNIINGNIAFQVQNAINYKVYGNNITNVSNGINAIQNTIDWEVYNNYINAKFIGIIVDFEDKVYNNTIIVNSSSTATGIQFNNAKVNGTFISNNNITLIGVDSKGIDMSAAKDINGITIEGNNINVLAIKGSSIGIFGGKDAQNNKMTYNNLKITNNNINVKSENISANTVGIELHPVNNSVISNNIIDAKNGLGIYAYSGTSNSGKTPLTNLTISSNKINGRFGIKIGNSYKNTKSNNITGVSIFDNIINSTAVAIDISSIDKISNTSILKNDIIVNAINDSNAYAIFSKTVQNLIINENTIKFTANTNGTVTQYAISLSEIENLIFKDNKLDANLKSLLVHYDPITLASNYTNLGLYLVDSNNIVIKGNKFNVVDTVQGEGSDNLCNIYLKDNTNVSFNSNDVSILASANAYVMKVEGYKGHFNLMINNNKITGRSNSIYGIGLYGCKDVTLLTNKINLEGNYTIGIATSSDLTEIICNEIVTKGLALGNATSGEEFISDNIGIYANAHANRVFISCNNIDSSKYGILSDSKEANIIENVINIVGIPGKDAIGVKTSTKTNFIGNTIVAKCKQNCCELGLPINTITGILATNNAKIIAFNNKINTNGNYTINLTESCKEGFSQNTIYNNNLIANKLVGDDSVTFDKGCEANNLISNNTPLIVVITASNVVKTYGNANKLVATIKDNKGNAIVNQKVTITIGKSTYTVTTNNNGIISLAIKQAVGTYTAYIKVSGEKYVTATKKVSIKVNKVYTSVKANKVAAKVKKAKYFQVFIKNKVTKKVISKLSIIIKVSNGKKYKTYKVKTNSKGIAKISTKGLTKGAHKVIISSANKNYHVSKIGKLIVIKK</sequence>
<dbReference type="InterPro" id="IPR039448">
    <property type="entry name" value="Beta_helix"/>
</dbReference>
<keyword evidence="3" id="KW-1185">Reference proteome</keyword>
<accession>A0A166BWT7</accession>
<proteinExistence type="predicted"/>
<evidence type="ECO:0000313" key="3">
    <source>
        <dbReference type="Proteomes" id="UP000077428"/>
    </source>
</evidence>
<dbReference type="OrthoDB" id="78087at2157"/>
<name>A0A166BWT7_METOA</name>
<dbReference type="InterPro" id="IPR012334">
    <property type="entry name" value="Pectin_lyas_fold"/>
</dbReference>
<protein>
    <recommendedName>
        <fullName evidence="1">Right handed beta helix domain-containing protein</fullName>
    </recommendedName>
</protein>